<dbReference type="AlphaFoldDB" id="A0A4Y2TLK3"/>
<evidence type="ECO:0000313" key="2">
    <source>
        <dbReference type="EMBL" id="GBO01525.1"/>
    </source>
</evidence>
<sequence length="100" mass="11424">MVGYGENSPRRRIMENDALFTNIQERRNTGRRKNTALAQFSSTSKQQITNNNSNSTNKSAQRRAADQLAVRTRLQRDSSRLEDVPRRILLPSIYSVPDST</sequence>
<evidence type="ECO:0000256" key="1">
    <source>
        <dbReference type="SAM" id="MobiDB-lite"/>
    </source>
</evidence>
<keyword evidence="3" id="KW-1185">Reference proteome</keyword>
<accession>A0A4Y2TLK3</accession>
<protein>
    <submittedName>
        <fullName evidence="2">Uncharacterized protein</fullName>
    </submittedName>
</protein>
<comment type="caution">
    <text evidence="2">The sequence shown here is derived from an EMBL/GenBank/DDBJ whole genome shotgun (WGS) entry which is preliminary data.</text>
</comment>
<dbReference type="EMBL" id="BGPR01029625">
    <property type="protein sequence ID" value="GBO01525.1"/>
    <property type="molecule type" value="Genomic_DNA"/>
</dbReference>
<gene>
    <name evidence="2" type="ORF">AVEN_4921_1</name>
</gene>
<organism evidence="2 3">
    <name type="scientific">Araneus ventricosus</name>
    <name type="common">Orbweaver spider</name>
    <name type="synonym">Epeira ventricosa</name>
    <dbReference type="NCBI Taxonomy" id="182803"/>
    <lineage>
        <taxon>Eukaryota</taxon>
        <taxon>Metazoa</taxon>
        <taxon>Ecdysozoa</taxon>
        <taxon>Arthropoda</taxon>
        <taxon>Chelicerata</taxon>
        <taxon>Arachnida</taxon>
        <taxon>Araneae</taxon>
        <taxon>Araneomorphae</taxon>
        <taxon>Entelegynae</taxon>
        <taxon>Araneoidea</taxon>
        <taxon>Araneidae</taxon>
        <taxon>Araneus</taxon>
    </lineage>
</organism>
<proteinExistence type="predicted"/>
<name>A0A4Y2TLK3_ARAVE</name>
<feature type="region of interest" description="Disordered" evidence="1">
    <location>
        <begin position="1"/>
        <end position="82"/>
    </location>
</feature>
<evidence type="ECO:0000313" key="3">
    <source>
        <dbReference type="Proteomes" id="UP000499080"/>
    </source>
</evidence>
<reference evidence="2 3" key="1">
    <citation type="journal article" date="2019" name="Sci. Rep.">
        <title>Orb-weaving spider Araneus ventricosus genome elucidates the spidroin gene catalogue.</title>
        <authorList>
            <person name="Kono N."/>
            <person name="Nakamura H."/>
            <person name="Ohtoshi R."/>
            <person name="Moran D.A.P."/>
            <person name="Shinohara A."/>
            <person name="Yoshida Y."/>
            <person name="Fujiwara M."/>
            <person name="Mori M."/>
            <person name="Tomita M."/>
            <person name="Arakawa K."/>
        </authorList>
    </citation>
    <scope>NUCLEOTIDE SEQUENCE [LARGE SCALE GENOMIC DNA]</scope>
</reference>
<dbReference type="Proteomes" id="UP000499080">
    <property type="component" value="Unassembled WGS sequence"/>
</dbReference>
<feature type="compositionally biased region" description="Low complexity" evidence="1">
    <location>
        <begin position="41"/>
        <end position="59"/>
    </location>
</feature>